<dbReference type="InterPro" id="IPR003006">
    <property type="entry name" value="Ig/MHC_CS"/>
</dbReference>
<dbReference type="EMBL" id="AKHW03004519">
    <property type="protein sequence ID" value="KYO29701.1"/>
    <property type="molecule type" value="Genomic_DNA"/>
</dbReference>
<feature type="domain" description="Ig-like" evidence="3">
    <location>
        <begin position="330"/>
        <end position="431"/>
    </location>
</feature>
<dbReference type="InterPro" id="IPR007110">
    <property type="entry name" value="Ig-like_dom"/>
</dbReference>
<gene>
    <name evidence="4" type="ORF">Y1Q_0005949</name>
</gene>
<organism evidence="4 5">
    <name type="scientific">Alligator mississippiensis</name>
    <name type="common">American alligator</name>
    <dbReference type="NCBI Taxonomy" id="8496"/>
    <lineage>
        <taxon>Eukaryota</taxon>
        <taxon>Metazoa</taxon>
        <taxon>Chordata</taxon>
        <taxon>Craniata</taxon>
        <taxon>Vertebrata</taxon>
        <taxon>Euteleostomi</taxon>
        <taxon>Archelosauria</taxon>
        <taxon>Archosauria</taxon>
        <taxon>Crocodylia</taxon>
        <taxon>Alligatoridae</taxon>
        <taxon>Alligatorinae</taxon>
        <taxon>Alligator</taxon>
    </lineage>
</organism>
<evidence type="ECO:0000259" key="3">
    <source>
        <dbReference type="PROSITE" id="PS50835"/>
    </source>
</evidence>
<keyword evidence="2" id="KW-0472">Membrane</keyword>
<evidence type="ECO:0000313" key="5">
    <source>
        <dbReference type="Proteomes" id="UP000050525"/>
    </source>
</evidence>
<feature type="domain" description="Ig-like" evidence="3">
    <location>
        <begin position="230"/>
        <end position="320"/>
    </location>
</feature>
<keyword evidence="2" id="KW-1133">Transmembrane helix</keyword>
<dbReference type="Gene3D" id="2.60.40.10">
    <property type="entry name" value="Immunoglobulins"/>
    <property type="match status" value="4"/>
</dbReference>
<dbReference type="FunFam" id="2.60.40.10:FF:000463">
    <property type="entry name" value="Immunoglobulin heavy constant gamma 1"/>
    <property type="match status" value="1"/>
</dbReference>
<dbReference type="Proteomes" id="UP000050525">
    <property type="component" value="Unassembled WGS sequence"/>
</dbReference>
<dbReference type="SMART" id="SM00407">
    <property type="entry name" value="IGc1"/>
    <property type="match status" value="4"/>
</dbReference>
<accession>A0A151MYV2</accession>
<comment type="caution">
    <text evidence="4">The sequence shown here is derived from an EMBL/GenBank/DDBJ whole genome shotgun (WGS) entry which is preliminary data.</text>
</comment>
<dbReference type="InterPro" id="IPR013783">
    <property type="entry name" value="Ig-like_fold"/>
</dbReference>
<dbReference type="Pfam" id="PF07654">
    <property type="entry name" value="C1-set"/>
    <property type="match status" value="4"/>
</dbReference>
<dbReference type="PROSITE" id="PS50835">
    <property type="entry name" value="IG_LIKE"/>
    <property type="match status" value="4"/>
</dbReference>
<dbReference type="InterPro" id="IPR050380">
    <property type="entry name" value="Immune_Resp_Modulators"/>
</dbReference>
<dbReference type="PROSITE" id="PS00290">
    <property type="entry name" value="IG_MHC"/>
    <property type="match status" value="3"/>
</dbReference>
<sequence>MVTVTSESPKAPTLFPLVPSCGTDTPQESITVGCLAKDFLPASITFSWLNNKAVNVTNGVKKFPPVISSVGTYSATTQLSVSTNDWSEEKPYVCLAKHPNGDQRVSVDWTSGPIEPPTVSINPPSKEDFETPFRNSTILCRVEGLRTTDVTLKWLKNGVLVKSGFTTVGPISKTLNSKLTVTEGEWNADNVFTCKVDGKNISEMRNTSKSFECGFDTEGSIGIDVQTIPPAFADIYLTKSAKLTCKVTNMPTADGLNVTWMTQNGKVLETVTGQRMVQPNGLYSALATTTVCADEWDKEDIYICIVAHPELVFPIEKRLQKQPAANSHAPSIYVLPPPSEQLALHESATVTCLVKDFNPPDFFVQWLQNGEPMRASSYITGNPTLESQHPQLYFAYSTLTISEQDWNAGNTYTCVVGHEKLPVQVAQKTIDKSTAYLEAYPDADEEDFYNLWATASTFIILFILSIFYSATVTLIKVK</sequence>
<proteinExistence type="predicted"/>
<dbReference type="InterPro" id="IPR003597">
    <property type="entry name" value="Ig_C1-set"/>
</dbReference>
<keyword evidence="1" id="KW-0393">Immunoglobulin domain</keyword>
<dbReference type="STRING" id="8496.A0A151MYV2"/>
<feature type="transmembrane region" description="Helical" evidence="2">
    <location>
        <begin position="451"/>
        <end position="475"/>
    </location>
</feature>
<feature type="domain" description="Ig-like" evidence="3">
    <location>
        <begin position="12"/>
        <end position="106"/>
    </location>
</feature>
<dbReference type="AlphaFoldDB" id="A0A151MYV2"/>
<dbReference type="InterPro" id="IPR036179">
    <property type="entry name" value="Ig-like_dom_sf"/>
</dbReference>
<reference evidence="4 5" key="1">
    <citation type="journal article" date="2012" name="Genome Biol.">
        <title>Sequencing three crocodilian genomes to illuminate the evolution of archosaurs and amniotes.</title>
        <authorList>
            <person name="St John J.A."/>
            <person name="Braun E.L."/>
            <person name="Isberg S.R."/>
            <person name="Miles L.G."/>
            <person name="Chong A.Y."/>
            <person name="Gongora J."/>
            <person name="Dalzell P."/>
            <person name="Moran C."/>
            <person name="Bed'hom B."/>
            <person name="Abzhanov A."/>
            <person name="Burgess S.C."/>
            <person name="Cooksey A.M."/>
            <person name="Castoe T.A."/>
            <person name="Crawford N.G."/>
            <person name="Densmore L.D."/>
            <person name="Drew J.C."/>
            <person name="Edwards S.V."/>
            <person name="Faircloth B.C."/>
            <person name="Fujita M.K."/>
            <person name="Greenwold M.J."/>
            <person name="Hoffmann F.G."/>
            <person name="Howard J.M."/>
            <person name="Iguchi T."/>
            <person name="Janes D.E."/>
            <person name="Khan S.Y."/>
            <person name="Kohno S."/>
            <person name="de Koning A.J."/>
            <person name="Lance S.L."/>
            <person name="McCarthy F.M."/>
            <person name="McCormack J.E."/>
            <person name="Merchant M.E."/>
            <person name="Peterson D.G."/>
            <person name="Pollock D.D."/>
            <person name="Pourmand N."/>
            <person name="Raney B.J."/>
            <person name="Roessler K.A."/>
            <person name="Sanford J.R."/>
            <person name="Sawyer R.H."/>
            <person name="Schmidt C.J."/>
            <person name="Triplett E.W."/>
            <person name="Tuberville T.D."/>
            <person name="Venegas-Anaya M."/>
            <person name="Howard J.T."/>
            <person name="Jarvis E.D."/>
            <person name="Guillette L.J.Jr."/>
            <person name="Glenn T.C."/>
            <person name="Green R.E."/>
            <person name="Ray D.A."/>
        </authorList>
    </citation>
    <scope>NUCLEOTIDE SEQUENCE [LARGE SCALE GENOMIC DNA]</scope>
    <source>
        <strain evidence="4">KSC_2009_1</strain>
    </source>
</reference>
<evidence type="ECO:0000313" key="4">
    <source>
        <dbReference type="EMBL" id="KYO29701.1"/>
    </source>
</evidence>
<feature type="domain" description="Ig-like" evidence="3">
    <location>
        <begin position="117"/>
        <end position="212"/>
    </location>
</feature>
<dbReference type="FunFam" id="2.60.40.10:FF:000998">
    <property type="entry name" value="Immunoglobulin heavy constant epsilon"/>
    <property type="match status" value="1"/>
</dbReference>
<dbReference type="SUPFAM" id="SSF48726">
    <property type="entry name" value="Immunoglobulin"/>
    <property type="match status" value="4"/>
</dbReference>
<keyword evidence="5" id="KW-1185">Reference proteome</keyword>
<evidence type="ECO:0000256" key="1">
    <source>
        <dbReference type="ARBA" id="ARBA00023319"/>
    </source>
</evidence>
<name>A0A151MYV2_ALLMI</name>
<dbReference type="PANTHER" id="PTHR23411">
    <property type="entry name" value="TAPASIN"/>
    <property type="match status" value="1"/>
</dbReference>
<dbReference type="CDD" id="cd05768">
    <property type="entry name" value="IgC1_CH3_IgAGD_CH4_IgAEM"/>
    <property type="match status" value="1"/>
</dbReference>
<protein>
    <recommendedName>
        <fullName evidence="3">Ig-like domain-containing protein</fullName>
    </recommendedName>
</protein>
<keyword evidence="2" id="KW-0812">Transmembrane</keyword>
<evidence type="ECO:0000256" key="2">
    <source>
        <dbReference type="SAM" id="Phobius"/>
    </source>
</evidence>